<keyword evidence="3" id="KW-1185">Reference proteome</keyword>
<reference evidence="3" key="1">
    <citation type="submission" date="2016-10" db="EMBL/GenBank/DDBJ databases">
        <authorList>
            <person name="Varghese N."/>
            <person name="Submissions S."/>
        </authorList>
    </citation>
    <scope>NUCLEOTIDE SEQUENCE [LARGE SCALE GENOMIC DNA]</scope>
    <source>
        <strain evidence="3">DSM 45245</strain>
    </source>
</reference>
<feature type="region of interest" description="Disordered" evidence="1">
    <location>
        <begin position="2416"/>
        <end position="2446"/>
    </location>
</feature>
<dbReference type="EMBL" id="FNPH01000006">
    <property type="protein sequence ID" value="SDZ14872.1"/>
    <property type="molecule type" value="Genomic_DNA"/>
</dbReference>
<dbReference type="RefSeq" id="WP_091558327.1">
    <property type="nucleotide sequence ID" value="NZ_FNPH01000006.1"/>
</dbReference>
<dbReference type="InterPro" id="IPR012334">
    <property type="entry name" value="Pectin_lyas_fold"/>
</dbReference>
<dbReference type="InterPro" id="IPR006626">
    <property type="entry name" value="PbH1"/>
</dbReference>
<sequence>MKAYTSRERFDERRRFTGVRERMGQVRLDSETNEQVVLARTDARRRSGDVAEGSPDDGFAIGDTHLVDPITTLAGWSAEALPLDDERIIPRRLTLARREPETLPHVLRTRGHVAVLRTLPEPIDLARLPVPLHPAGATYPAAALVVNLRFERPPADDEIVDVRVVVLDADGTEHAVASLGEPASGWITVRIARSDLGPLVRNIDGRQALVLTGWGLRGLPPRAETDIDALLAQDAALGDGDVIVRGGDGTLTGAGRLYVGGLRTFIEHDWRYSLQPDLPDPEPLQRPPAGPGGTPAGHHVVYLDVWERSWHRFQDRFLAEDALPGEETAFRTRKVTQVRVLPVEPDGSEALPTPTGDGRLTTNVPSGELPDRFPPEAADPCRDRCLFTENAATGEGYTGSRNVHVRVEVLATHLARPVVGWSRENASLVAPLVRDAVAGAAAVFVDPADAKLLVAGDVVVVEDERSRLDGDRAAHRAVLRRLAAVDAATGELELEAAGHPLSTDPEPLVAGGGLDRAFALADAAAVRRWDGADWLLDGVRYNLADGITFALAGSDFRLGEYWSFTARVTSPDGAARGVVETLVHAPVHGPRHERAPLSRITWTPTGRAFEDLRTRFLPLHEVRDRLVELGRHKLSPGPFTVVVGDGNRTFGDIDQNLPEGVTGDEALQAALDRLGVDGGTVYLRAGTYRLEHPVLVRGRSRVRILGDGDATRVEITGAGGAFFLDWCGLDGEVSLERLNLVESPAPLVPVGLDTLAPQLPGAPDGDTTARPLQPSDLLPGAGIAVDLLAGYATRLKQIRPFEGRGAEAVVATVAQLRRLQRQRPGRPLDEVAPDELAVLRSLPHGVVTVADCRHVRLDGLTVTSREAGMPGVVNAAVLVAGACEGVSVTRCRLQAPSGVVAAPYGTSLRPESLVLWPRSGLFLHGLRISDNDIRASGSASDGVRVADGVIDGLVVQANRIDGFARGISVQDRAETRAGEALDSSVVAGNVVTGCREVGIGVAGDGVDVAANEVRVAAPDGPQDELTVGIQVTGSAGRIRDCWVELPGTAPAAAFALQAGIVVGSGIVASHTAPGEAHAVPRPVHDVEVNGNRVEGQGSLATGILIGGAQPVFDVRVRGNTVRNLGDAGVRAWGYGGSVGGLRIEDNDVEATALGYLSWGADAVADLSGRSGLTLPATASPADALSALLATSGDVDAPIDDVLRWLERATLRGGIVLSLVEESEVRGNRVADVGTHTLPPGFAGPGAGIRTAGVVACGGRDLVVESNRVRRVLAPVQVIVDVPPGPAPGRPPIFDVLRSMGLATTGAQGIDTYGAAVALRRSVMDYAAGDRSVRQRVGGRIYTAMESLAQALEATGTEGRRLALELSGGIGEMQEAQSTADHTRAANHVRATLSKVAALGAADEETARAWDIAGRFDSALLGSPDAVLSAATDVLEGAAELTQGLETLDLDVAGKAQAVIAGGGSEQTRTAARLQLAAALGTTAEGRGQRLSIERAAAGGVLSGSDRNVAEGIVRLSIEALDVPDPAELNDQTIASLERGATALADVLQDAHPPLADRVRHDFRLLREAGGRPDRLSVRRFLGTLDAARAVAAGTPGGVQLRAEDVAAQQDRFQAELVTLTADGLERRVQGLALDTESAATRNLRLLGQSAGQLVNLVGTDPELAGPARQARQAIALAVTDVERRSEHTARARQHLRDLQAVQSRKAGISVTKPADVAATAATGGVDPKPLAALTELLLLLRDTTDDAVRAEGAQLFDEGLRRQIDAVGIRGSEREAMLAALGPALSTITSGPGPDAVAAALHVLSDALERVSLRAAQAENAVPEARAVYALSGTVTRALDPSADEQARLVVVSRWITGNEAVLSPSTVSEVLRETRLRGTLSAVQAGLRRYLDIGPTIPPLPQRVRIEAHAADGLFGAGVARALTVRGNALEDVRTGVTVTAPPAHPLAPLGEAAATLAVEGNTVTGGVVAAFELAPGGTGALSVSGNEATACAGTAPTSGADLGQAVVRVTGQGSLLVADNRLHGNGNRRSGGPVHELLLDWRGDATVRGNLVRHAGGDAGGAGLAVLASEVTPSVLHGLARQPALDVEPLPVTRPFPQPGGGVFEPGGGVLGGGVFTPGAGVLSQADELLAAGLGASAGAFAGGGTFGVGAFRLATRSTRPEVTVTTMPAPPPPSVDLPQNRADEWVATAPAARFEPLVQFLLRLPRPFVLPVPLARRAVHVAGNDIVAAGPALLLLAEGAIVSATVVGNELESTAPTGAAYLRGVDTTVFASNRCECLGLTNVVVLRAGRSLVGVQGNIAAGAEPPAPTPPPFIPVRPELEKFSDLVLQVKVGPQATMNLKLDEQAVLNALDTTAETSYREVSEDAEATFNLFAKQQKLVTQPGVANVLTFGARDRIFGLGRGPAGPVLEPPAVAGPSVPAGPVARPAEESGDAGDTRPAAAAVPADADVEKAFVVSNTILENRELSGSAKLYGMAVSAGLAAHQARALVQTQLARAGGDQSAALAGGLAAITGVVDVGPTVTERVERAHPVESLLATLLRNRAFTPVGPSIVAFPPPPPDPRRRSMVVIGGSRVAATGNVTTAGVHVHDAAQAIENNL</sequence>
<dbReference type="STRING" id="405436.SAMN05444365_10626"/>
<dbReference type="OrthoDB" id="3212949at2"/>
<accession>A0A1H3QMU2</accession>
<organism evidence="2 3">
    <name type="scientific">Micromonospora pattaloongensis</name>
    <dbReference type="NCBI Taxonomy" id="405436"/>
    <lineage>
        <taxon>Bacteria</taxon>
        <taxon>Bacillati</taxon>
        <taxon>Actinomycetota</taxon>
        <taxon>Actinomycetes</taxon>
        <taxon>Micromonosporales</taxon>
        <taxon>Micromonosporaceae</taxon>
        <taxon>Micromonospora</taxon>
    </lineage>
</organism>
<gene>
    <name evidence="2" type="ORF">SAMN05444365_10626</name>
</gene>
<dbReference type="SMART" id="SM00710">
    <property type="entry name" value="PbH1"/>
    <property type="match status" value="12"/>
</dbReference>
<protein>
    <recommendedName>
        <fullName evidence="4">Right handed beta helix region</fullName>
    </recommendedName>
</protein>
<evidence type="ECO:0000313" key="2">
    <source>
        <dbReference type="EMBL" id="SDZ14872.1"/>
    </source>
</evidence>
<dbReference type="Gene3D" id="2.160.20.10">
    <property type="entry name" value="Single-stranded right-handed beta-helix, Pectin lyase-like"/>
    <property type="match status" value="2"/>
</dbReference>
<feature type="region of interest" description="Disordered" evidence="1">
    <location>
        <begin position="276"/>
        <end position="296"/>
    </location>
</feature>
<feature type="compositionally biased region" description="Low complexity" evidence="1">
    <location>
        <begin position="2416"/>
        <end position="2429"/>
    </location>
</feature>
<feature type="compositionally biased region" description="Pro residues" evidence="1">
    <location>
        <begin position="281"/>
        <end position="290"/>
    </location>
</feature>
<evidence type="ECO:0008006" key="4">
    <source>
        <dbReference type="Google" id="ProtNLM"/>
    </source>
</evidence>
<dbReference type="SUPFAM" id="SSF51126">
    <property type="entry name" value="Pectin lyase-like"/>
    <property type="match status" value="2"/>
</dbReference>
<name>A0A1H3QMU2_9ACTN</name>
<dbReference type="InterPro" id="IPR011050">
    <property type="entry name" value="Pectin_lyase_fold/virulence"/>
</dbReference>
<evidence type="ECO:0000256" key="1">
    <source>
        <dbReference type="SAM" id="MobiDB-lite"/>
    </source>
</evidence>
<dbReference type="Proteomes" id="UP000242415">
    <property type="component" value="Unassembled WGS sequence"/>
</dbReference>
<evidence type="ECO:0000313" key="3">
    <source>
        <dbReference type="Proteomes" id="UP000242415"/>
    </source>
</evidence>
<feature type="region of interest" description="Disordered" evidence="1">
    <location>
        <begin position="345"/>
        <end position="375"/>
    </location>
</feature>
<proteinExistence type="predicted"/>